<comment type="subcellular location">
    <subcellularLocation>
        <location evidence="1">Cell membrane</location>
        <topology evidence="1">Multi-pass membrane protein</topology>
    </subcellularLocation>
</comment>
<feature type="domain" description="G-protein coupled receptors family 1 profile" evidence="12">
    <location>
        <begin position="69"/>
        <end position="325"/>
    </location>
</feature>
<reference evidence="13 14" key="1">
    <citation type="submission" date="2015-12" db="EMBL/GenBank/DDBJ databases">
        <title>The genome of Folsomia candida.</title>
        <authorList>
            <person name="Faddeeva A."/>
            <person name="Derks M.F."/>
            <person name="Anvar Y."/>
            <person name="Smit S."/>
            <person name="Van Straalen N."/>
            <person name="Roelofs D."/>
        </authorList>
    </citation>
    <scope>NUCLEOTIDE SEQUENCE [LARGE SCALE GENOMIC DNA]</scope>
    <source>
        <strain evidence="13 14">VU population</strain>
        <tissue evidence="13">Whole body</tissue>
    </source>
</reference>
<dbReference type="SMART" id="SM01381">
    <property type="entry name" value="7TM_GPCR_Srsx"/>
    <property type="match status" value="1"/>
</dbReference>
<keyword evidence="14" id="KW-1185">Reference proteome</keyword>
<feature type="transmembrane region" description="Helical" evidence="11">
    <location>
        <begin position="169"/>
        <end position="194"/>
    </location>
</feature>
<evidence type="ECO:0000256" key="3">
    <source>
        <dbReference type="ARBA" id="ARBA00022475"/>
    </source>
</evidence>
<protein>
    <submittedName>
        <fullName evidence="13">Neuropeptide FF receptor 2</fullName>
    </submittedName>
</protein>
<evidence type="ECO:0000256" key="10">
    <source>
        <dbReference type="RuleBase" id="RU000688"/>
    </source>
</evidence>
<dbReference type="EMBL" id="LNIX01000002">
    <property type="protein sequence ID" value="OXA59620.1"/>
    <property type="molecule type" value="Genomic_DNA"/>
</dbReference>
<dbReference type="GO" id="GO:0032870">
    <property type="term" value="P:cellular response to hormone stimulus"/>
    <property type="evidence" value="ECO:0007669"/>
    <property type="project" value="TreeGrafter"/>
</dbReference>
<organism evidence="13 14">
    <name type="scientific">Folsomia candida</name>
    <name type="common">Springtail</name>
    <dbReference type="NCBI Taxonomy" id="158441"/>
    <lineage>
        <taxon>Eukaryota</taxon>
        <taxon>Metazoa</taxon>
        <taxon>Ecdysozoa</taxon>
        <taxon>Arthropoda</taxon>
        <taxon>Hexapoda</taxon>
        <taxon>Collembola</taxon>
        <taxon>Entomobryomorpha</taxon>
        <taxon>Isotomoidea</taxon>
        <taxon>Isotomidae</taxon>
        <taxon>Proisotominae</taxon>
        <taxon>Folsomia</taxon>
    </lineage>
</organism>
<feature type="transmembrane region" description="Helical" evidence="11">
    <location>
        <begin position="128"/>
        <end position="148"/>
    </location>
</feature>
<sequence length="394" mass="44290">MEDPLFEVFNQTAFDVYSLNCYETDNTTHVVKGESDDFGEGWDILKHSMGWTVVLICAYVAIFIIGIVGNIMVVCVLVFRPQMKTVTNMFILNLAIADLLVIMFCVAPTLLTNILIPWILGPFMCKAVAYVQGISVCASVYSLVAISLDRFLAIWFPTKMPRGLSKFQARIIILCIWISAATIVSPWMVVFVLKEKDGYSYCVESWSSPFKSKLFFVIGNLILCYALPLVLVILSNGLIWLHVAKRKVPQESASPAAIKRVHKKTRHGVIKMLTCVTLTFLVSWLPLYVIFLIAKMDVLPPTLENMIPVAQWLGASNSSCNPILYSILNKKFRDAFRSLIPCPRSIHGQSNTQTQTNTSNSISLNNSTISAAPQMVSYRQQHNRNTFRYPIVRV</sequence>
<evidence type="ECO:0000256" key="7">
    <source>
        <dbReference type="ARBA" id="ARBA00023136"/>
    </source>
</evidence>
<evidence type="ECO:0000256" key="5">
    <source>
        <dbReference type="ARBA" id="ARBA00022989"/>
    </source>
</evidence>
<evidence type="ECO:0000256" key="2">
    <source>
        <dbReference type="ARBA" id="ARBA00010663"/>
    </source>
</evidence>
<dbReference type="PROSITE" id="PS00237">
    <property type="entry name" value="G_PROTEIN_RECEP_F1_1"/>
    <property type="match status" value="1"/>
</dbReference>
<evidence type="ECO:0000256" key="11">
    <source>
        <dbReference type="SAM" id="Phobius"/>
    </source>
</evidence>
<evidence type="ECO:0000256" key="4">
    <source>
        <dbReference type="ARBA" id="ARBA00022692"/>
    </source>
</evidence>
<evidence type="ECO:0000313" key="14">
    <source>
        <dbReference type="Proteomes" id="UP000198287"/>
    </source>
</evidence>
<dbReference type="GO" id="GO:0042277">
    <property type="term" value="F:peptide binding"/>
    <property type="evidence" value="ECO:0007669"/>
    <property type="project" value="TreeGrafter"/>
</dbReference>
<keyword evidence="5 11" id="KW-1133">Transmembrane helix</keyword>
<dbReference type="OrthoDB" id="5975505at2759"/>
<dbReference type="Pfam" id="PF00001">
    <property type="entry name" value="7tm_1"/>
    <property type="match status" value="1"/>
</dbReference>
<evidence type="ECO:0000256" key="9">
    <source>
        <dbReference type="ARBA" id="ARBA00023224"/>
    </source>
</evidence>
<keyword evidence="4 10" id="KW-0812">Transmembrane</keyword>
<proteinExistence type="inferred from homology"/>
<dbReference type="Gene3D" id="1.20.1070.10">
    <property type="entry name" value="Rhodopsin 7-helix transmembrane proteins"/>
    <property type="match status" value="1"/>
</dbReference>
<keyword evidence="3" id="KW-1003">Cell membrane</keyword>
<feature type="transmembrane region" description="Helical" evidence="11">
    <location>
        <begin position="91"/>
        <end position="116"/>
    </location>
</feature>
<feature type="transmembrane region" description="Helical" evidence="11">
    <location>
        <begin position="51"/>
        <end position="79"/>
    </location>
</feature>
<dbReference type="PANTHER" id="PTHR24241">
    <property type="entry name" value="NEUROPEPTIDE RECEPTOR-RELATED G-PROTEIN COUPLED RECEPTOR"/>
    <property type="match status" value="1"/>
</dbReference>
<keyword evidence="7 11" id="KW-0472">Membrane</keyword>
<dbReference type="GO" id="GO:0004983">
    <property type="term" value="F:neuropeptide Y receptor activity"/>
    <property type="evidence" value="ECO:0007669"/>
    <property type="project" value="InterPro"/>
</dbReference>
<evidence type="ECO:0000313" key="13">
    <source>
        <dbReference type="EMBL" id="OXA59620.1"/>
    </source>
</evidence>
<comment type="similarity">
    <text evidence="2 10">Belongs to the G-protein coupled receptor 1 family.</text>
</comment>
<dbReference type="AlphaFoldDB" id="A0A226EQT0"/>
<feature type="transmembrane region" description="Helical" evidence="11">
    <location>
        <begin position="269"/>
        <end position="294"/>
    </location>
</feature>
<dbReference type="PANTHER" id="PTHR24241:SF76">
    <property type="entry name" value="NEUROPEPTIDE SIFAMIDE RECEPTOR"/>
    <property type="match status" value="1"/>
</dbReference>
<dbReference type="GO" id="GO:0005886">
    <property type="term" value="C:plasma membrane"/>
    <property type="evidence" value="ECO:0007669"/>
    <property type="project" value="UniProtKB-SubCell"/>
</dbReference>
<feature type="transmembrane region" description="Helical" evidence="11">
    <location>
        <begin position="306"/>
        <end position="328"/>
    </location>
</feature>
<accession>A0A226EQT0</accession>
<dbReference type="PRINTS" id="PR01012">
    <property type="entry name" value="NRPEPTIDEYR"/>
</dbReference>
<evidence type="ECO:0000256" key="6">
    <source>
        <dbReference type="ARBA" id="ARBA00023040"/>
    </source>
</evidence>
<dbReference type="SUPFAM" id="SSF81321">
    <property type="entry name" value="Family A G protein-coupled receptor-like"/>
    <property type="match status" value="1"/>
</dbReference>
<dbReference type="InterPro" id="IPR000611">
    <property type="entry name" value="NPY_rcpt"/>
</dbReference>
<dbReference type="InterPro" id="IPR017452">
    <property type="entry name" value="GPCR_Rhodpsn_7TM"/>
</dbReference>
<dbReference type="STRING" id="158441.A0A226EQT0"/>
<keyword evidence="9 10" id="KW-0807">Transducer</keyword>
<dbReference type="Proteomes" id="UP000198287">
    <property type="component" value="Unassembled WGS sequence"/>
</dbReference>
<evidence type="ECO:0000256" key="1">
    <source>
        <dbReference type="ARBA" id="ARBA00004651"/>
    </source>
</evidence>
<evidence type="ECO:0000256" key="8">
    <source>
        <dbReference type="ARBA" id="ARBA00023170"/>
    </source>
</evidence>
<dbReference type="PRINTS" id="PR00237">
    <property type="entry name" value="GPCRRHODOPSN"/>
</dbReference>
<gene>
    <name evidence="13" type="ORF">Fcan01_05505</name>
</gene>
<dbReference type="CDD" id="cd14993">
    <property type="entry name" value="7tmA_CCKR-like"/>
    <property type="match status" value="1"/>
</dbReference>
<feature type="transmembrane region" description="Helical" evidence="11">
    <location>
        <begin position="214"/>
        <end position="241"/>
    </location>
</feature>
<evidence type="ECO:0000259" key="12">
    <source>
        <dbReference type="PROSITE" id="PS50262"/>
    </source>
</evidence>
<keyword evidence="6 10" id="KW-0297">G-protein coupled receptor</keyword>
<dbReference type="PROSITE" id="PS50262">
    <property type="entry name" value="G_PROTEIN_RECEP_F1_2"/>
    <property type="match status" value="1"/>
</dbReference>
<keyword evidence="8 10" id="KW-0675">Receptor</keyword>
<name>A0A226EQT0_FOLCA</name>
<dbReference type="InterPro" id="IPR000276">
    <property type="entry name" value="GPCR_Rhodpsn"/>
</dbReference>
<comment type="caution">
    <text evidence="13">The sequence shown here is derived from an EMBL/GenBank/DDBJ whole genome shotgun (WGS) entry which is preliminary data.</text>
</comment>